<evidence type="ECO:0000313" key="4">
    <source>
        <dbReference type="Proteomes" id="UP000054166"/>
    </source>
</evidence>
<dbReference type="OrthoDB" id="72441at2759"/>
<dbReference type="HOGENOM" id="CLU_025584_0_0_1"/>
<gene>
    <name evidence="3" type="ORF">PILCRDRAFT_817208</name>
</gene>
<feature type="region of interest" description="Disordered" evidence="1">
    <location>
        <begin position="431"/>
        <end position="459"/>
    </location>
</feature>
<dbReference type="STRING" id="765440.A0A0C3FZR4"/>
<name>A0A0C3FZR4_PILCF</name>
<proteinExistence type="predicted"/>
<dbReference type="Proteomes" id="UP000054166">
    <property type="component" value="Unassembled WGS sequence"/>
</dbReference>
<evidence type="ECO:0000259" key="2">
    <source>
        <dbReference type="Pfam" id="PF06398"/>
    </source>
</evidence>
<dbReference type="Pfam" id="PF06398">
    <property type="entry name" value="Pex24p"/>
    <property type="match status" value="1"/>
</dbReference>
<feature type="region of interest" description="Disordered" evidence="1">
    <location>
        <begin position="227"/>
        <end position="250"/>
    </location>
</feature>
<feature type="compositionally biased region" description="Basic and acidic residues" evidence="1">
    <location>
        <begin position="431"/>
        <end position="445"/>
    </location>
</feature>
<reference evidence="4" key="2">
    <citation type="submission" date="2015-01" db="EMBL/GenBank/DDBJ databases">
        <title>Evolutionary Origins and Diversification of the Mycorrhizal Mutualists.</title>
        <authorList>
            <consortium name="DOE Joint Genome Institute"/>
            <consortium name="Mycorrhizal Genomics Consortium"/>
            <person name="Kohler A."/>
            <person name="Kuo A."/>
            <person name="Nagy L.G."/>
            <person name="Floudas D."/>
            <person name="Copeland A."/>
            <person name="Barry K.W."/>
            <person name="Cichocki N."/>
            <person name="Veneault-Fourrey C."/>
            <person name="LaButti K."/>
            <person name="Lindquist E.A."/>
            <person name="Lipzen A."/>
            <person name="Lundell T."/>
            <person name="Morin E."/>
            <person name="Murat C."/>
            <person name="Riley R."/>
            <person name="Ohm R."/>
            <person name="Sun H."/>
            <person name="Tunlid A."/>
            <person name="Henrissat B."/>
            <person name="Grigoriev I.V."/>
            <person name="Hibbett D.S."/>
            <person name="Martin F."/>
        </authorList>
    </citation>
    <scope>NUCLEOTIDE SEQUENCE [LARGE SCALE GENOMIC DNA]</scope>
    <source>
        <strain evidence="4">F 1598</strain>
    </source>
</reference>
<reference evidence="3 4" key="1">
    <citation type="submission" date="2014-04" db="EMBL/GenBank/DDBJ databases">
        <authorList>
            <consortium name="DOE Joint Genome Institute"/>
            <person name="Kuo A."/>
            <person name="Tarkka M."/>
            <person name="Buscot F."/>
            <person name="Kohler A."/>
            <person name="Nagy L.G."/>
            <person name="Floudas D."/>
            <person name="Copeland A."/>
            <person name="Barry K.W."/>
            <person name="Cichocki N."/>
            <person name="Veneault-Fourrey C."/>
            <person name="LaButti K."/>
            <person name="Lindquist E.A."/>
            <person name="Lipzen A."/>
            <person name="Lundell T."/>
            <person name="Morin E."/>
            <person name="Murat C."/>
            <person name="Sun H."/>
            <person name="Tunlid A."/>
            <person name="Henrissat B."/>
            <person name="Grigoriev I.V."/>
            <person name="Hibbett D.S."/>
            <person name="Martin F."/>
            <person name="Nordberg H.P."/>
            <person name="Cantor M.N."/>
            <person name="Hua S.X."/>
        </authorList>
    </citation>
    <scope>NUCLEOTIDE SEQUENCE [LARGE SCALE GENOMIC DNA]</scope>
    <source>
        <strain evidence="3 4">F 1598</strain>
    </source>
</reference>
<dbReference type="InParanoid" id="A0A0C3FZR4"/>
<protein>
    <recommendedName>
        <fullName evidence="2">TECPR1-like DysF domain-containing protein</fullName>
    </recommendedName>
</protein>
<evidence type="ECO:0000313" key="3">
    <source>
        <dbReference type="EMBL" id="KIM85209.1"/>
    </source>
</evidence>
<organism evidence="3 4">
    <name type="scientific">Piloderma croceum (strain F 1598)</name>
    <dbReference type="NCBI Taxonomy" id="765440"/>
    <lineage>
        <taxon>Eukaryota</taxon>
        <taxon>Fungi</taxon>
        <taxon>Dikarya</taxon>
        <taxon>Basidiomycota</taxon>
        <taxon>Agaricomycotina</taxon>
        <taxon>Agaricomycetes</taxon>
        <taxon>Agaricomycetidae</taxon>
        <taxon>Atheliales</taxon>
        <taxon>Atheliaceae</taxon>
        <taxon>Piloderma</taxon>
    </lineage>
</organism>
<dbReference type="InterPro" id="IPR010482">
    <property type="entry name" value="TECPR1-like_DysF"/>
</dbReference>
<feature type="domain" description="TECPR1-like DysF" evidence="2">
    <location>
        <begin position="78"/>
        <end position="215"/>
    </location>
</feature>
<evidence type="ECO:0000256" key="1">
    <source>
        <dbReference type="SAM" id="MobiDB-lite"/>
    </source>
</evidence>
<feature type="compositionally biased region" description="Low complexity" evidence="1">
    <location>
        <begin position="46"/>
        <end position="67"/>
    </location>
</feature>
<dbReference type="GO" id="GO:0007031">
    <property type="term" value="P:peroxisome organization"/>
    <property type="evidence" value="ECO:0007669"/>
    <property type="project" value="UniProtKB-ARBA"/>
</dbReference>
<feature type="region of interest" description="Disordered" evidence="1">
    <location>
        <begin position="46"/>
        <end position="77"/>
    </location>
</feature>
<dbReference type="GO" id="GO:0005778">
    <property type="term" value="C:peroxisomal membrane"/>
    <property type="evidence" value="ECO:0007669"/>
    <property type="project" value="UniProtKB-ARBA"/>
</dbReference>
<sequence>MAASSLSFPPPQCMQTDEYSAADAARRRLAPKSGLRLFASLTSLRQRSKSTSSKRSSTASAELTESTGGTAHLHPPTDTDDVLINLDGSAISDFHENKDVYKWAILYENQRGFTMFSTPYYSSLSLLPHDPLPFTIPSTSSKRSQQPEVSLTEYPLPDGTWRWISKSWMIDMRTDSGEVQYDGFEYNWRFRRGKWTANVGKLSSGGWVRRRRWVRLMMRPARTVGGICGAESNSSESPHPGKSIHSSFGSPSEFTNDAADLDAGDVWKGDDVEQDWMRCHMIMKRLGRDGRKLELWKRWLGGYYSEHAQLGQLLGKGKQKQRQWTDDSRPLPSEVERVNRGLRIVTDGASPELEYVAAVLRIHGDVLLHSFIFPDSRAQFLELLGQCGLLPEMNVGIGIGWTTTDIDFWSYASGLERKVVEDDMNLKAKEREEEELKVNVDKSTEVRAVPQGSGDNDVD</sequence>
<accession>A0A0C3FZR4</accession>
<dbReference type="AlphaFoldDB" id="A0A0C3FZR4"/>
<keyword evidence="4" id="KW-1185">Reference proteome</keyword>
<dbReference type="EMBL" id="KN832985">
    <property type="protein sequence ID" value="KIM85209.1"/>
    <property type="molecule type" value="Genomic_DNA"/>
</dbReference>